<keyword evidence="14" id="KW-1133">Transmembrane helix</keyword>
<keyword evidence="10" id="KW-0902">Two-component regulatory system</keyword>
<dbReference type="InterPro" id="IPR011006">
    <property type="entry name" value="CheY-like_superfamily"/>
</dbReference>
<evidence type="ECO:0000256" key="11">
    <source>
        <dbReference type="ARBA" id="ARBA00023136"/>
    </source>
</evidence>
<dbReference type="PANTHER" id="PTHR43719">
    <property type="entry name" value="TWO-COMPONENT HISTIDINE KINASE"/>
    <property type="match status" value="1"/>
</dbReference>
<feature type="transmembrane region" description="Helical" evidence="14">
    <location>
        <begin position="236"/>
        <end position="254"/>
    </location>
</feature>
<keyword evidence="6" id="KW-0808">Transferase</keyword>
<evidence type="ECO:0000256" key="1">
    <source>
        <dbReference type="ARBA" id="ARBA00000085"/>
    </source>
</evidence>
<evidence type="ECO:0000313" key="18">
    <source>
        <dbReference type="Proteomes" id="UP000785679"/>
    </source>
</evidence>
<dbReference type="SMART" id="SM00387">
    <property type="entry name" value="HATPase_c"/>
    <property type="match status" value="1"/>
</dbReference>
<dbReference type="SUPFAM" id="SSF55874">
    <property type="entry name" value="ATPase domain of HSP90 chaperone/DNA topoisomerase II/histidine kinase"/>
    <property type="match status" value="1"/>
</dbReference>
<feature type="transmembrane region" description="Helical" evidence="14">
    <location>
        <begin position="92"/>
        <end position="111"/>
    </location>
</feature>
<feature type="domain" description="Response regulatory" evidence="16">
    <location>
        <begin position="854"/>
        <end position="991"/>
    </location>
</feature>
<dbReference type="Pfam" id="PF00512">
    <property type="entry name" value="HisKA"/>
    <property type="match status" value="1"/>
</dbReference>
<evidence type="ECO:0000256" key="8">
    <source>
        <dbReference type="ARBA" id="ARBA00022777"/>
    </source>
</evidence>
<comment type="subcellular location">
    <subcellularLocation>
        <location evidence="2">Cell membrane</location>
    </subcellularLocation>
</comment>
<keyword evidence="9" id="KW-0067">ATP-binding</keyword>
<dbReference type="SMART" id="SM00388">
    <property type="entry name" value="HisKA"/>
    <property type="match status" value="1"/>
</dbReference>
<feature type="region of interest" description="Disordered" evidence="13">
    <location>
        <begin position="20"/>
        <end position="45"/>
    </location>
</feature>
<feature type="region of interest" description="Disordered" evidence="13">
    <location>
        <begin position="321"/>
        <end position="343"/>
    </location>
</feature>
<dbReference type="PROSITE" id="PS50109">
    <property type="entry name" value="HIS_KIN"/>
    <property type="match status" value="1"/>
</dbReference>
<dbReference type="InterPro" id="IPR050956">
    <property type="entry name" value="2C_system_His_kinase"/>
</dbReference>
<dbReference type="PRINTS" id="PR00344">
    <property type="entry name" value="BCTRLSENSOR"/>
</dbReference>
<feature type="compositionally biased region" description="Polar residues" evidence="13">
    <location>
        <begin position="324"/>
        <end position="343"/>
    </location>
</feature>
<keyword evidence="18" id="KW-1185">Reference proteome</keyword>
<organism evidence="17 18">
    <name type="scientific">Halteria grandinella</name>
    <dbReference type="NCBI Taxonomy" id="5974"/>
    <lineage>
        <taxon>Eukaryota</taxon>
        <taxon>Sar</taxon>
        <taxon>Alveolata</taxon>
        <taxon>Ciliophora</taxon>
        <taxon>Intramacronucleata</taxon>
        <taxon>Spirotrichea</taxon>
        <taxon>Stichotrichia</taxon>
        <taxon>Sporadotrichida</taxon>
        <taxon>Halteriidae</taxon>
        <taxon>Halteria</taxon>
    </lineage>
</organism>
<dbReference type="InterPro" id="IPR004358">
    <property type="entry name" value="Sig_transdc_His_kin-like_C"/>
</dbReference>
<evidence type="ECO:0000313" key="17">
    <source>
        <dbReference type="EMBL" id="TNV84445.1"/>
    </source>
</evidence>
<evidence type="ECO:0000256" key="14">
    <source>
        <dbReference type="SAM" id="Phobius"/>
    </source>
</evidence>
<keyword evidence="11 14" id="KW-0472">Membrane</keyword>
<evidence type="ECO:0000256" key="13">
    <source>
        <dbReference type="SAM" id="MobiDB-lite"/>
    </source>
</evidence>
<evidence type="ECO:0000256" key="4">
    <source>
        <dbReference type="ARBA" id="ARBA00022475"/>
    </source>
</evidence>
<dbReference type="PROSITE" id="PS50110">
    <property type="entry name" value="RESPONSE_REGULATORY"/>
    <property type="match status" value="1"/>
</dbReference>
<keyword evidence="7" id="KW-0547">Nucleotide-binding</keyword>
<feature type="domain" description="Histidine kinase" evidence="15">
    <location>
        <begin position="512"/>
        <end position="730"/>
    </location>
</feature>
<dbReference type="Pfam" id="PF02518">
    <property type="entry name" value="HATPase_c"/>
    <property type="match status" value="1"/>
</dbReference>
<dbReference type="SMART" id="SM00448">
    <property type="entry name" value="REC"/>
    <property type="match status" value="1"/>
</dbReference>
<dbReference type="Gene3D" id="3.40.50.2300">
    <property type="match status" value="1"/>
</dbReference>
<dbReference type="GO" id="GO:0005886">
    <property type="term" value="C:plasma membrane"/>
    <property type="evidence" value="ECO:0007669"/>
    <property type="project" value="UniProtKB-SubCell"/>
</dbReference>
<feature type="transmembrane region" description="Helical" evidence="14">
    <location>
        <begin position="213"/>
        <end position="230"/>
    </location>
</feature>
<feature type="modified residue" description="4-aspartylphosphate" evidence="12">
    <location>
        <position position="915"/>
    </location>
</feature>
<dbReference type="InterPro" id="IPR005467">
    <property type="entry name" value="His_kinase_dom"/>
</dbReference>
<dbReference type="EC" id="2.7.13.3" evidence="3"/>
<dbReference type="Gene3D" id="1.10.287.130">
    <property type="match status" value="1"/>
</dbReference>
<dbReference type="CDD" id="cd00082">
    <property type="entry name" value="HisKA"/>
    <property type="match status" value="1"/>
</dbReference>
<dbReference type="GO" id="GO:0000155">
    <property type="term" value="F:phosphorelay sensor kinase activity"/>
    <property type="evidence" value="ECO:0007669"/>
    <property type="project" value="InterPro"/>
</dbReference>
<comment type="catalytic activity">
    <reaction evidence="1">
        <text>ATP + protein L-histidine = ADP + protein N-phospho-L-histidine.</text>
        <dbReference type="EC" id="2.7.13.3"/>
    </reaction>
</comment>
<evidence type="ECO:0000256" key="10">
    <source>
        <dbReference type="ARBA" id="ARBA00023012"/>
    </source>
</evidence>
<accession>A0A8J8P225</accession>
<evidence type="ECO:0000256" key="5">
    <source>
        <dbReference type="ARBA" id="ARBA00022553"/>
    </source>
</evidence>
<evidence type="ECO:0000256" key="9">
    <source>
        <dbReference type="ARBA" id="ARBA00022840"/>
    </source>
</evidence>
<keyword evidence="8" id="KW-0418">Kinase</keyword>
<dbReference type="FunFam" id="3.30.565.10:FF:000023">
    <property type="entry name" value="PAS domain-containing sensor histidine kinase"/>
    <property type="match status" value="1"/>
</dbReference>
<dbReference type="OrthoDB" id="449570at2759"/>
<dbReference type="Proteomes" id="UP000785679">
    <property type="component" value="Unassembled WGS sequence"/>
</dbReference>
<protein>
    <recommendedName>
        <fullName evidence="3">histidine kinase</fullName>
        <ecNumber evidence="3">2.7.13.3</ecNumber>
    </recommendedName>
</protein>
<dbReference type="SUPFAM" id="SSF47384">
    <property type="entry name" value="Homodimeric domain of signal transducing histidine kinase"/>
    <property type="match status" value="1"/>
</dbReference>
<keyword evidence="4" id="KW-1003">Cell membrane</keyword>
<proteinExistence type="predicted"/>
<dbReference type="EMBL" id="RRYP01002762">
    <property type="protein sequence ID" value="TNV84445.1"/>
    <property type="molecule type" value="Genomic_DNA"/>
</dbReference>
<sequence>MHIIRNYQYQRLMRREDRLSETYRSPDGQEDLESNSAMPPPVNENEEGQDEIYEILCKRTDYYRRQKLSLTYCNEQLEEEYKEYLRHSVERYAPLILGEVISATVVIGVLITFKHFHNHSHLNEKEEGNRYAMIIAISCVQIVVCTILYYLMKKFDRLKLYFALMMSGVFALVFVENMILIFEQVSQFEGLEIVFVVITTSMLISYNQFHIMLLLLGGIAYAGIRFGLHYGLSNDYARLIISLVFTTMILYIFSRTKDHRERDRFEQDKKQKLLIELFKTVVRANHDGIIITNRDKILFNNQKVLKIMKVKQQDKEQIDYSPNAYESQSSVNDSQRQLQGMPSSIPNRRKITIQCEKERLKMALLKTSVKPSEEQMPKKQALLMKSRLQSFSKSVQLDSGKHPLYCMWDHIVHKETIQQSTDESTNKCTDNSQLDGLYFRIDSLRSGKYSDNPQGFTEHTLEEEPKLQMFTQLAEVEPGRVLTVSTIRDMSPWLDLENQRNLSQLKTVAFAQAAHEFRNPLNGIISSLEFLQSAITNDIQQMYYTTALNCSHLMMSLVKDILDFSQIEAQSFILNPTSTSLRELLEECISIFKFKAQEKNIKLLTNVNSVKNLPKKILIDGSRLKQIIINLLSNAIKYTERGFVKIMTDYRGPTINISIQDTGVGMTEEQIGLLFTNFTKFMKNRHMNRDGVGLGLTISQNIAQALGGNIVVHSEPGIGSSFTLSIPCVQINGKKREKFSNQQTKKESADLCFTNYLEESVISDQLQMSQSYQNGRLFNLNGSFDDIVKLGIKNESISRQSKGVSNQSKTLLPPCPASECEIFAADTKIQQIQEFFKPKETPKFQKIKECNCAQILIVDDEPFNLMALEGQLHLINPKYHIIKAFNGKEALEKVRASFENVECKGHRVIQVVVTDNHMPIMTGLEFSKVIKEDWVKCPQFPWQKEASKKLRLILLTGNEQEVKHNERANFLRILGKPINRKELKEVIERYVE</sequence>
<dbReference type="InterPro" id="IPR003661">
    <property type="entry name" value="HisK_dim/P_dom"/>
</dbReference>
<dbReference type="Pfam" id="PF00072">
    <property type="entry name" value="Response_reg"/>
    <property type="match status" value="1"/>
</dbReference>
<feature type="transmembrane region" description="Helical" evidence="14">
    <location>
        <begin position="160"/>
        <end position="182"/>
    </location>
</feature>
<dbReference type="SUPFAM" id="SSF52172">
    <property type="entry name" value="CheY-like"/>
    <property type="match status" value="1"/>
</dbReference>
<evidence type="ECO:0000259" key="15">
    <source>
        <dbReference type="PROSITE" id="PS50109"/>
    </source>
</evidence>
<dbReference type="Gene3D" id="3.30.565.10">
    <property type="entry name" value="Histidine kinase-like ATPase, C-terminal domain"/>
    <property type="match status" value="1"/>
</dbReference>
<dbReference type="InterPro" id="IPR001789">
    <property type="entry name" value="Sig_transdc_resp-reg_receiver"/>
</dbReference>
<evidence type="ECO:0000256" key="6">
    <source>
        <dbReference type="ARBA" id="ARBA00022679"/>
    </source>
</evidence>
<keyword evidence="5 12" id="KW-0597">Phosphoprotein</keyword>
<gene>
    <name evidence="17" type="ORF">FGO68_gene16895</name>
</gene>
<dbReference type="InterPro" id="IPR036890">
    <property type="entry name" value="HATPase_C_sf"/>
</dbReference>
<evidence type="ECO:0000256" key="3">
    <source>
        <dbReference type="ARBA" id="ARBA00012438"/>
    </source>
</evidence>
<keyword evidence="14" id="KW-0812">Transmembrane</keyword>
<name>A0A8J8P225_HALGN</name>
<reference evidence="17" key="1">
    <citation type="submission" date="2019-06" db="EMBL/GenBank/DDBJ databases">
        <authorList>
            <person name="Zheng W."/>
        </authorList>
    </citation>
    <scope>NUCLEOTIDE SEQUENCE</scope>
    <source>
        <strain evidence="17">QDHG01</strain>
    </source>
</reference>
<evidence type="ECO:0000256" key="12">
    <source>
        <dbReference type="PROSITE-ProRule" id="PRU00169"/>
    </source>
</evidence>
<comment type="caution">
    <text evidence="17">The sequence shown here is derived from an EMBL/GenBank/DDBJ whole genome shotgun (WGS) entry which is preliminary data.</text>
</comment>
<dbReference type="PANTHER" id="PTHR43719:SF28">
    <property type="entry name" value="PEROXIDE STRESS-ACTIVATED HISTIDINE KINASE MAK1-RELATED"/>
    <property type="match status" value="1"/>
</dbReference>
<evidence type="ECO:0000256" key="2">
    <source>
        <dbReference type="ARBA" id="ARBA00004236"/>
    </source>
</evidence>
<evidence type="ECO:0000259" key="16">
    <source>
        <dbReference type="PROSITE" id="PS50110"/>
    </source>
</evidence>
<dbReference type="InterPro" id="IPR036097">
    <property type="entry name" value="HisK_dim/P_sf"/>
</dbReference>
<dbReference type="AlphaFoldDB" id="A0A8J8P225"/>
<evidence type="ECO:0000256" key="7">
    <source>
        <dbReference type="ARBA" id="ARBA00022741"/>
    </source>
</evidence>
<dbReference type="CDD" id="cd17546">
    <property type="entry name" value="REC_hyHK_CKI1_RcsC-like"/>
    <property type="match status" value="1"/>
</dbReference>
<dbReference type="InterPro" id="IPR003594">
    <property type="entry name" value="HATPase_dom"/>
</dbReference>
<dbReference type="GO" id="GO:0005524">
    <property type="term" value="F:ATP binding"/>
    <property type="evidence" value="ECO:0007669"/>
    <property type="project" value="UniProtKB-KW"/>
</dbReference>
<feature type="transmembrane region" description="Helical" evidence="14">
    <location>
        <begin position="131"/>
        <end position="151"/>
    </location>
</feature>